<evidence type="ECO:0000256" key="4">
    <source>
        <dbReference type="ARBA" id="ARBA00022692"/>
    </source>
</evidence>
<protein>
    <submittedName>
        <fullName evidence="13">Uncharacterized protein</fullName>
    </submittedName>
</protein>
<keyword evidence="7 11" id="KW-0406">Ion transport</keyword>
<evidence type="ECO:0000256" key="1">
    <source>
        <dbReference type="ARBA" id="ARBA00004141"/>
    </source>
</evidence>
<dbReference type="InterPro" id="IPR001873">
    <property type="entry name" value="ENaC"/>
</dbReference>
<keyword evidence="14" id="KW-1185">Reference proteome</keyword>
<dbReference type="EMBL" id="CAJNOC010003813">
    <property type="protein sequence ID" value="CAF0998797.1"/>
    <property type="molecule type" value="Genomic_DNA"/>
</dbReference>
<keyword evidence="2 11" id="KW-0813">Transport</keyword>
<keyword evidence="6" id="KW-0915">Sodium</keyword>
<dbReference type="OrthoDB" id="6021021at2759"/>
<gene>
    <name evidence="13" type="ORF">OXX778_LOCUS16295</name>
</gene>
<keyword evidence="8 12" id="KW-0472">Membrane</keyword>
<evidence type="ECO:0000256" key="8">
    <source>
        <dbReference type="ARBA" id="ARBA00023136"/>
    </source>
</evidence>
<dbReference type="Gene3D" id="1.10.287.770">
    <property type="entry name" value="YojJ-like"/>
    <property type="match status" value="1"/>
</dbReference>
<accession>A0A814GNY2</accession>
<evidence type="ECO:0000256" key="12">
    <source>
        <dbReference type="SAM" id="Phobius"/>
    </source>
</evidence>
<evidence type="ECO:0000313" key="14">
    <source>
        <dbReference type="Proteomes" id="UP000663879"/>
    </source>
</evidence>
<evidence type="ECO:0000256" key="3">
    <source>
        <dbReference type="ARBA" id="ARBA00022461"/>
    </source>
</evidence>
<dbReference type="GO" id="GO:0015280">
    <property type="term" value="F:ligand-gated sodium channel activity"/>
    <property type="evidence" value="ECO:0007669"/>
    <property type="project" value="TreeGrafter"/>
</dbReference>
<keyword evidence="5 12" id="KW-1133">Transmembrane helix</keyword>
<dbReference type="GO" id="GO:0005886">
    <property type="term" value="C:plasma membrane"/>
    <property type="evidence" value="ECO:0007669"/>
    <property type="project" value="TreeGrafter"/>
</dbReference>
<keyword evidence="3 11" id="KW-0894">Sodium channel</keyword>
<keyword evidence="9 11" id="KW-0739">Sodium transport</keyword>
<dbReference type="AlphaFoldDB" id="A0A814GNY2"/>
<evidence type="ECO:0000256" key="11">
    <source>
        <dbReference type="RuleBase" id="RU000679"/>
    </source>
</evidence>
<dbReference type="Proteomes" id="UP000663879">
    <property type="component" value="Unassembled WGS sequence"/>
</dbReference>
<keyword evidence="10 11" id="KW-0407">Ion channel</keyword>
<comment type="subcellular location">
    <subcellularLocation>
        <location evidence="1">Membrane</location>
        <topology evidence="1">Multi-pass membrane protein</topology>
    </subcellularLocation>
</comment>
<dbReference type="Gene3D" id="2.60.470.10">
    <property type="entry name" value="Acid-sensing ion channels like domains"/>
    <property type="match status" value="1"/>
</dbReference>
<keyword evidence="4 11" id="KW-0812">Transmembrane</keyword>
<dbReference type="PRINTS" id="PR01078">
    <property type="entry name" value="AMINACHANNEL"/>
</dbReference>
<evidence type="ECO:0000256" key="5">
    <source>
        <dbReference type="ARBA" id="ARBA00022989"/>
    </source>
</evidence>
<evidence type="ECO:0000256" key="9">
    <source>
        <dbReference type="ARBA" id="ARBA00023201"/>
    </source>
</evidence>
<evidence type="ECO:0000256" key="2">
    <source>
        <dbReference type="ARBA" id="ARBA00022448"/>
    </source>
</evidence>
<feature type="transmembrane region" description="Helical" evidence="12">
    <location>
        <begin position="399"/>
        <end position="422"/>
    </location>
</feature>
<name>A0A814GNY2_9BILA</name>
<organism evidence="13 14">
    <name type="scientific">Brachionus calyciflorus</name>
    <dbReference type="NCBI Taxonomy" id="104777"/>
    <lineage>
        <taxon>Eukaryota</taxon>
        <taxon>Metazoa</taxon>
        <taxon>Spiralia</taxon>
        <taxon>Gnathifera</taxon>
        <taxon>Rotifera</taxon>
        <taxon>Eurotatoria</taxon>
        <taxon>Monogononta</taxon>
        <taxon>Pseudotrocha</taxon>
        <taxon>Ploima</taxon>
        <taxon>Brachionidae</taxon>
        <taxon>Brachionus</taxon>
    </lineage>
</organism>
<dbReference type="Pfam" id="PF00858">
    <property type="entry name" value="ASC"/>
    <property type="match status" value="1"/>
</dbReference>
<sequence>MTESSSTIKKIIKETVVSSTSHGLPNIAQSETLILKIFWIIVTLLSSGFCALYIVLNVISFYQYEVTTRTRIRYDLDTIFPSVTFCSDNYFPSEYGQTFEKEKLNEYNTLKDQIYYKPHYPIQAALKFSKNLTIFKKFGYSLKELVEYADFNFVYVNYETSFKHVLLPRFGNCFTFNPGFYENGTNRDPSRSFKAGYESGFKLYSKTSSYGSSGVVYVHDFGSSPLTTYPIFVHPGQVTNIILKRTKMTQIPKPYSKCDPDTDDPNKYNSDLFKFLHNSKFKYSQKLCLDLCFHEFLLKNCSCYFFYLTQFANGNPCLTESGYECNIKFWQIFTERDYLNKFCLPRCPLECESMSFISLTSIELAGYTSPVIRVYFEDFGVTEIEENEAMDSVTLISNIGGILGLFLGVSFLSFFEIFALILKCLLESFKNQIKETS</sequence>
<evidence type="ECO:0000256" key="6">
    <source>
        <dbReference type="ARBA" id="ARBA00023053"/>
    </source>
</evidence>
<evidence type="ECO:0000256" key="10">
    <source>
        <dbReference type="ARBA" id="ARBA00023303"/>
    </source>
</evidence>
<reference evidence="13" key="1">
    <citation type="submission" date="2021-02" db="EMBL/GenBank/DDBJ databases">
        <authorList>
            <person name="Nowell W R."/>
        </authorList>
    </citation>
    <scope>NUCLEOTIDE SEQUENCE</scope>
    <source>
        <strain evidence="13">Ploen Becks lab</strain>
    </source>
</reference>
<comment type="caution">
    <text evidence="13">The sequence shown here is derived from an EMBL/GenBank/DDBJ whole genome shotgun (WGS) entry which is preliminary data.</text>
</comment>
<comment type="similarity">
    <text evidence="11">Belongs to the amiloride-sensitive sodium channel (TC 1.A.6) family.</text>
</comment>
<dbReference type="PANTHER" id="PTHR11690">
    <property type="entry name" value="AMILORIDE-SENSITIVE SODIUM CHANNEL-RELATED"/>
    <property type="match status" value="1"/>
</dbReference>
<proteinExistence type="inferred from homology"/>
<feature type="transmembrane region" description="Helical" evidence="12">
    <location>
        <begin position="37"/>
        <end position="62"/>
    </location>
</feature>
<evidence type="ECO:0000313" key="13">
    <source>
        <dbReference type="EMBL" id="CAF0998797.1"/>
    </source>
</evidence>
<evidence type="ECO:0000256" key="7">
    <source>
        <dbReference type="ARBA" id="ARBA00023065"/>
    </source>
</evidence>